<comment type="caution">
    <text evidence="10">The sequence shown here is derived from an EMBL/GenBank/DDBJ whole genome shotgun (WGS) entry which is preliminary data.</text>
</comment>
<dbReference type="PRINTS" id="PR01071">
    <property type="entry name" value="ACOABIOTINCC"/>
</dbReference>
<dbReference type="OrthoDB" id="9811735at2"/>
<dbReference type="RefSeq" id="WP_083618626.1">
    <property type="nucleotide sequence ID" value="NZ_LR735008.1"/>
</dbReference>
<keyword evidence="3 7" id="KW-0276">Fatty acid metabolism</keyword>
<comment type="pathway">
    <text evidence="1 7">Lipid metabolism; fatty acid biosynthesis.</text>
</comment>
<organism evidence="10 11">
    <name type="scientific">Planktothrix paucivesiculata PCC 9631</name>
    <dbReference type="NCBI Taxonomy" id="671071"/>
    <lineage>
        <taxon>Bacteria</taxon>
        <taxon>Bacillati</taxon>
        <taxon>Cyanobacteriota</taxon>
        <taxon>Cyanophyceae</taxon>
        <taxon>Oscillatoriophycideae</taxon>
        <taxon>Oscillatoriales</taxon>
        <taxon>Microcoleaceae</taxon>
        <taxon>Planktothrix</taxon>
    </lineage>
</organism>
<keyword evidence="4 7" id="KW-0443">Lipid metabolism</keyword>
<keyword evidence="11" id="KW-1185">Reference proteome</keyword>
<feature type="domain" description="Lipoyl-binding" evidence="9">
    <location>
        <begin position="99"/>
        <end position="177"/>
    </location>
</feature>
<accession>A0A7Z9BQA2</accession>
<dbReference type="PANTHER" id="PTHR47597:SF1">
    <property type="entry name" value="IS A MEMBER OF THE PF|00364 BIOTIN-REQUIRING ENZYMES FAMILY-RELATED"/>
    <property type="match status" value="1"/>
</dbReference>
<dbReference type="Proteomes" id="UP000182190">
    <property type="component" value="Unassembled WGS sequence"/>
</dbReference>
<dbReference type="InterPro" id="IPR001882">
    <property type="entry name" value="Biotin_BS"/>
</dbReference>
<keyword evidence="5 7" id="KW-0275">Fatty acid biosynthesis</keyword>
<evidence type="ECO:0000313" key="10">
    <source>
        <dbReference type="EMBL" id="VXD20148.1"/>
    </source>
</evidence>
<dbReference type="GO" id="GO:0009317">
    <property type="term" value="C:acetyl-CoA carboxylase complex"/>
    <property type="evidence" value="ECO:0007669"/>
    <property type="project" value="InterPro"/>
</dbReference>
<dbReference type="InterPro" id="IPR053217">
    <property type="entry name" value="ACC_Biotin_Carrier"/>
</dbReference>
<sequence length="179" mass="19027">MQLDLNQLRELLADLDKTNISELTLKSADFELTVRKEVSPGSQTLSPVETLLTAAGVGSQLVSSPVIPTAVVAPVGGTLTTETPATPSAPTPPPLSPESKWVEITSPMVGTFYRSPAPDEPPFVAIGDRISTGQSVCIIEAMKLMNEIEAEFSGQVMEILIQNGSPVEYGQPLIKIKPD</sequence>
<dbReference type="PANTHER" id="PTHR47597">
    <property type="entry name" value="IS A MEMBER OF THE PF|00364 BIOTIN-REQUIRING ENZYMES FAMILY-RELATED"/>
    <property type="match status" value="1"/>
</dbReference>
<dbReference type="Gene3D" id="2.40.50.100">
    <property type="match status" value="1"/>
</dbReference>
<dbReference type="PROSITE" id="PS50968">
    <property type="entry name" value="BIOTINYL_LIPOYL"/>
    <property type="match status" value="1"/>
</dbReference>
<dbReference type="InterPro" id="IPR001249">
    <property type="entry name" value="AcCoA_biotinCC"/>
</dbReference>
<dbReference type="FunFam" id="2.40.50.100:FF:000003">
    <property type="entry name" value="Acetyl-CoA carboxylase biotin carboxyl carrier protein"/>
    <property type="match status" value="1"/>
</dbReference>
<evidence type="ECO:0000256" key="5">
    <source>
        <dbReference type="ARBA" id="ARBA00023160"/>
    </source>
</evidence>
<keyword evidence="2 7" id="KW-0444">Lipid biosynthesis</keyword>
<gene>
    <name evidence="10" type="primary">accB</name>
    <name evidence="10" type="ORF">PL9631_500018</name>
</gene>
<proteinExistence type="predicted"/>
<evidence type="ECO:0000256" key="3">
    <source>
        <dbReference type="ARBA" id="ARBA00022832"/>
    </source>
</evidence>
<evidence type="ECO:0000256" key="1">
    <source>
        <dbReference type="ARBA" id="ARBA00005194"/>
    </source>
</evidence>
<reference evidence="10" key="1">
    <citation type="submission" date="2019-10" db="EMBL/GenBank/DDBJ databases">
        <authorList>
            <consortium name="Genoscope - CEA"/>
            <person name="William W."/>
        </authorList>
    </citation>
    <scope>NUCLEOTIDE SEQUENCE [LARGE SCALE GENOMIC DNA]</scope>
    <source>
        <strain evidence="10">BBR_PRJEB10994</strain>
    </source>
</reference>
<dbReference type="EMBL" id="CZCS02000191">
    <property type="protein sequence ID" value="VXD20148.1"/>
    <property type="molecule type" value="Genomic_DNA"/>
</dbReference>
<evidence type="ECO:0000256" key="8">
    <source>
        <dbReference type="SAM" id="MobiDB-lite"/>
    </source>
</evidence>
<evidence type="ECO:0000256" key="7">
    <source>
        <dbReference type="RuleBase" id="RU364072"/>
    </source>
</evidence>
<dbReference type="Pfam" id="PF00364">
    <property type="entry name" value="Biotin_lipoyl"/>
    <property type="match status" value="1"/>
</dbReference>
<name>A0A7Z9BQA2_9CYAN</name>
<dbReference type="InterPro" id="IPR011053">
    <property type="entry name" value="Single_hybrid_motif"/>
</dbReference>
<dbReference type="SUPFAM" id="SSF51230">
    <property type="entry name" value="Single hybrid motif"/>
    <property type="match status" value="1"/>
</dbReference>
<evidence type="ECO:0000256" key="6">
    <source>
        <dbReference type="ARBA" id="ARBA00023267"/>
    </source>
</evidence>
<comment type="function">
    <text evidence="7">This protein is a component of the acetyl coenzyme A carboxylase complex; first, biotin carboxylase catalyzes the carboxylation of the carrier protein and then the transcarboxylase transfers the carboxyl group to form malonyl-CoA.</text>
</comment>
<dbReference type="GO" id="GO:0006633">
    <property type="term" value="P:fatty acid biosynthetic process"/>
    <property type="evidence" value="ECO:0007669"/>
    <property type="project" value="UniProtKB-UniPathway"/>
</dbReference>
<evidence type="ECO:0000256" key="2">
    <source>
        <dbReference type="ARBA" id="ARBA00022516"/>
    </source>
</evidence>
<dbReference type="CDD" id="cd06850">
    <property type="entry name" value="biotinyl_domain"/>
    <property type="match status" value="1"/>
</dbReference>
<dbReference type="AlphaFoldDB" id="A0A7Z9BQA2"/>
<evidence type="ECO:0000256" key="4">
    <source>
        <dbReference type="ARBA" id="ARBA00023098"/>
    </source>
</evidence>
<keyword evidence="6 7" id="KW-0092">Biotin</keyword>
<dbReference type="NCBIfam" id="TIGR00531">
    <property type="entry name" value="BCCP"/>
    <property type="match status" value="1"/>
</dbReference>
<evidence type="ECO:0000313" key="11">
    <source>
        <dbReference type="Proteomes" id="UP000182190"/>
    </source>
</evidence>
<dbReference type="GO" id="GO:0003989">
    <property type="term" value="F:acetyl-CoA carboxylase activity"/>
    <property type="evidence" value="ECO:0007669"/>
    <property type="project" value="InterPro"/>
</dbReference>
<dbReference type="InterPro" id="IPR000089">
    <property type="entry name" value="Biotin_lipoyl"/>
</dbReference>
<feature type="compositionally biased region" description="Pro residues" evidence="8">
    <location>
        <begin position="87"/>
        <end position="96"/>
    </location>
</feature>
<feature type="region of interest" description="Disordered" evidence="8">
    <location>
        <begin position="78"/>
        <end position="99"/>
    </location>
</feature>
<dbReference type="UniPathway" id="UPA00094"/>
<protein>
    <recommendedName>
        <fullName evidence="7">Biotin carboxyl carrier protein of acetyl-CoA carboxylase</fullName>
    </recommendedName>
</protein>
<evidence type="ECO:0000259" key="9">
    <source>
        <dbReference type="PROSITE" id="PS50968"/>
    </source>
</evidence>
<dbReference type="PROSITE" id="PS00188">
    <property type="entry name" value="BIOTIN"/>
    <property type="match status" value="1"/>
</dbReference>